<feature type="compositionally biased region" description="Basic and acidic residues" evidence="1">
    <location>
        <begin position="1"/>
        <end position="10"/>
    </location>
</feature>
<evidence type="ECO:0000313" key="3">
    <source>
        <dbReference type="Proteomes" id="UP000748531"/>
    </source>
</evidence>
<keyword evidence="3" id="KW-1185">Reference proteome</keyword>
<dbReference type="EMBL" id="LUCH01018277">
    <property type="protein sequence ID" value="KAF5394520.1"/>
    <property type="molecule type" value="Genomic_DNA"/>
</dbReference>
<name>A0A8J4SRR1_9TREM</name>
<comment type="caution">
    <text evidence="2">The sequence shown here is derived from an EMBL/GenBank/DDBJ whole genome shotgun (WGS) entry which is preliminary data.</text>
</comment>
<feature type="non-terminal residue" evidence="2">
    <location>
        <position position="1"/>
    </location>
</feature>
<dbReference type="OrthoDB" id="2272012at2759"/>
<reference evidence="2" key="1">
    <citation type="submission" date="2019-05" db="EMBL/GenBank/DDBJ databases">
        <title>Annotation for the trematode Paragonimus heterotremus.</title>
        <authorList>
            <person name="Choi Y.-J."/>
        </authorList>
    </citation>
    <scope>NUCLEOTIDE SEQUENCE</scope>
    <source>
        <strain evidence="2">LC</strain>
    </source>
</reference>
<dbReference type="AlphaFoldDB" id="A0A8J4SRR1"/>
<evidence type="ECO:0000256" key="1">
    <source>
        <dbReference type="SAM" id="MobiDB-lite"/>
    </source>
</evidence>
<dbReference type="Proteomes" id="UP000748531">
    <property type="component" value="Unassembled WGS sequence"/>
</dbReference>
<gene>
    <name evidence="2" type="ORF">PHET_11274</name>
</gene>
<protein>
    <submittedName>
        <fullName evidence="2">Uncharacterized protein</fullName>
    </submittedName>
</protein>
<organism evidence="2 3">
    <name type="scientific">Paragonimus heterotremus</name>
    <dbReference type="NCBI Taxonomy" id="100268"/>
    <lineage>
        <taxon>Eukaryota</taxon>
        <taxon>Metazoa</taxon>
        <taxon>Spiralia</taxon>
        <taxon>Lophotrochozoa</taxon>
        <taxon>Platyhelminthes</taxon>
        <taxon>Trematoda</taxon>
        <taxon>Digenea</taxon>
        <taxon>Plagiorchiida</taxon>
        <taxon>Troglotremata</taxon>
        <taxon>Troglotrematidae</taxon>
        <taxon>Paragonimus</taxon>
    </lineage>
</organism>
<sequence>VSPSSPDEKVVSPNQADVSEPGTDNVLTELKGSMFMNPETSLHDLIRNSEYLQKYPSWLGFCGTENKKKYAPTFIARNDTIWGECFFTDQTLWSVISVYFSSLLSVYALFYSSLFVLLSHTHLVVVTSILFNRFQIF</sequence>
<proteinExistence type="predicted"/>
<evidence type="ECO:0000313" key="2">
    <source>
        <dbReference type="EMBL" id="KAF5394520.1"/>
    </source>
</evidence>
<feature type="region of interest" description="Disordered" evidence="1">
    <location>
        <begin position="1"/>
        <end position="23"/>
    </location>
</feature>
<accession>A0A8J4SRR1</accession>